<protein>
    <submittedName>
        <fullName evidence="5">MarR family transcriptional regulator</fullName>
    </submittedName>
</protein>
<dbReference type="GO" id="GO:0003677">
    <property type="term" value="F:DNA binding"/>
    <property type="evidence" value="ECO:0007669"/>
    <property type="project" value="UniProtKB-KW"/>
</dbReference>
<keyword evidence="3" id="KW-0804">Transcription</keyword>
<dbReference type="Pfam" id="PF12802">
    <property type="entry name" value="MarR_2"/>
    <property type="match status" value="1"/>
</dbReference>
<dbReference type="InterPro" id="IPR023187">
    <property type="entry name" value="Tscrpt_reg_MarR-type_CS"/>
</dbReference>
<comment type="caution">
    <text evidence="5">The sequence shown here is derived from an EMBL/GenBank/DDBJ whole genome shotgun (WGS) entry which is preliminary data.</text>
</comment>
<evidence type="ECO:0000313" key="6">
    <source>
        <dbReference type="Proteomes" id="UP000093111"/>
    </source>
</evidence>
<dbReference type="PRINTS" id="PR00598">
    <property type="entry name" value="HTHMARR"/>
</dbReference>
<dbReference type="InterPro" id="IPR000835">
    <property type="entry name" value="HTH_MarR-typ"/>
</dbReference>
<evidence type="ECO:0000313" key="5">
    <source>
        <dbReference type="EMBL" id="OBZ97097.1"/>
    </source>
</evidence>
<dbReference type="AlphaFoldDB" id="A0A1C7P7C3"/>
<dbReference type="Gene3D" id="1.10.10.10">
    <property type="entry name" value="Winged helix-like DNA-binding domain superfamily/Winged helix DNA-binding domain"/>
    <property type="match status" value="1"/>
</dbReference>
<evidence type="ECO:0000259" key="4">
    <source>
        <dbReference type="PROSITE" id="PS50995"/>
    </source>
</evidence>
<dbReference type="InterPro" id="IPR036388">
    <property type="entry name" value="WH-like_DNA-bd_sf"/>
</dbReference>
<reference evidence="5 6" key="1">
    <citation type="journal article" date="2016" name="Syst. Appl. Microbiol.">
        <title>Pararhizobium polonicum sp. nov. isolated from tumors on stone fruit rootstocks.</title>
        <authorList>
            <person name="Pulawska J."/>
            <person name="Kuzmanovic N."/>
            <person name="Willems A."/>
            <person name="Pothier J.F."/>
        </authorList>
    </citation>
    <scope>NUCLEOTIDE SEQUENCE [LARGE SCALE GENOMIC DNA]</scope>
    <source>
        <strain evidence="5 6">F5.1</strain>
    </source>
</reference>
<dbReference type="RefSeq" id="WP_068952323.1">
    <property type="nucleotide sequence ID" value="NZ_LGLV01000004.1"/>
</dbReference>
<evidence type="ECO:0000256" key="1">
    <source>
        <dbReference type="ARBA" id="ARBA00023015"/>
    </source>
</evidence>
<keyword evidence="1" id="KW-0805">Transcription regulation</keyword>
<dbReference type="GO" id="GO:0003700">
    <property type="term" value="F:DNA-binding transcription factor activity"/>
    <property type="evidence" value="ECO:0007669"/>
    <property type="project" value="InterPro"/>
</dbReference>
<dbReference type="PANTHER" id="PTHR42756:SF1">
    <property type="entry name" value="TRANSCRIPTIONAL REPRESSOR OF EMRAB OPERON"/>
    <property type="match status" value="1"/>
</dbReference>
<evidence type="ECO:0000256" key="2">
    <source>
        <dbReference type="ARBA" id="ARBA00023125"/>
    </source>
</evidence>
<keyword evidence="6" id="KW-1185">Reference proteome</keyword>
<organism evidence="5 6">
    <name type="scientific">Pararhizobium polonicum</name>
    <dbReference type="NCBI Taxonomy" id="1612624"/>
    <lineage>
        <taxon>Bacteria</taxon>
        <taxon>Pseudomonadati</taxon>
        <taxon>Pseudomonadota</taxon>
        <taxon>Alphaproteobacteria</taxon>
        <taxon>Hyphomicrobiales</taxon>
        <taxon>Rhizobiaceae</taxon>
        <taxon>Rhizobium/Agrobacterium group</taxon>
        <taxon>Pararhizobium</taxon>
    </lineage>
</organism>
<dbReference type="EMBL" id="LGLV01000004">
    <property type="protein sequence ID" value="OBZ97097.1"/>
    <property type="molecule type" value="Genomic_DNA"/>
</dbReference>
<accession>A0A1C7P7C3</accession>
<proteinExistence type="predicted"/>
<sequence>MNLAPNLGFLLHDVARLLRKRFEQRAKHMGLTRSQWQTIAYLSRNEGIHQSGLAELLEIEPITLMRVLDKLVERGFIERKRHETDRRIALLYTTESARALLSDMRAIGDVTRGEALDGIPDDDREKLVAILDLMKSNLLQACRAPADKETHHG</sequence>
<feature type="domain" description="HTH marR-type" evidence="4">
    <location>
        <begin position="4"/>
        <end position="136"/>
    </location>
</feature>
<dbReference type="PATRIC" id="fig|1612624.7.peg.1103"/>
<dbReference type="PROSITE" id="PS50995">
    <property type="entry name" value="HTH_MARR_2"/>
    <property type="match status" value="1"/>
</dbReference>
<dbReference type="InterPro" id="IPR036390">
    <property type="entry name" value="WH_DNA-bd_sf"/>
</dbReference>
<dbReference type="PROSITE" id="PS01117">
    <property type="entry name" value="HTH_MARR_1"/>
    <property type="match status" value="1"/>
</dbReference>
<dbReference type="SUPFAM" id="SSF46785">
    <property type="entry name" value="Winged helix' DNA-binding domain"/>
    <property type="match status" value="1"/>
</dbReference>
<dbReference type="SMART" id="SM00347">
    <property type="entry name" value="HTH_MARR"/>
    <property type="match status" value="1"/>
</dbReference>
<keyword evidence="2" id="KW-0238">DNA-binding</keyword>
<dbReference type="Proteomes" id="UP000093111">
    <property type="component" value="Unassembled WGS sequence"/>
</dbReference>
<gene>
    <name evidence="5" type="ORF">ADU59_05285</name>
</gene>
<dbReference type="OrthoDB" id="582199at2"/>
<dbReference type="STRING" id="1612624.ADU59_05285"/>
<evidence type="ECO:0000256" key="3">
    <source>
        <dbReference type="ARBA" id="ARBA00023163"/>
    </source>
</evidence>
<name>A0A1C7P7C3_9HYPH</name>
<dbReference type="PANTHER" id="PTHR42756">
    <property type="entry name" value="TRANSCRIPTIONAL REGULATOR, MARR"/>
    <property type="match status" value="1"/>
</dbReference>